<evidence type="ECO:0008006" key="4">
    <source>
        <dbReference type="Google" id="ProtNLM"/>
    </source>
</evidence>
<gene>
    <name evidence="3" type="ORF">KL86DYS1_30467</name>
</gene>
<feature type="domain" description="Alpha-L-rhamnosidase six-hairpin glycosidase" evidence="1">
    <location>
        <begin position="202"/>
        <end position="527"/>
    </location>
</feature>
<dbReference type="PANTHER" id="PTHR34987">
    <property type="entry name" value="C, PUTATIVE (AFU_ORTHOLOGUE AFUA_3G02880)-RELATED"/>
    <property type="match status" value="1"/>
</dbReference>
<dbReference type="InterPro" id="IPR035398">
    <property type="entry name" value="Bac_rhamnosid_C"/>
</dbReference>
<evidence type="ECO:0000313" key="3">
    <source>
        <dbReference type="EMBL" id="SBW03031.1"/>
    </source>
</evidence>
<feature type="domain" description="Alpha-L-rhamnosidase C-terminal" evidence="2">
    <location>
        <begin position="529"/>
        <end position="584"/>
    </location>
</feature>
<evidence type="ECO:0000259" key="2">
    <source>
        <dbReference type="Pfam" id="PF17390"/>
    </source>
</evidence>
<sequence>MQLIRNLLFSIVFIFSGNIIGQELPLPFQQAADTKARSTALVYKYLTPTRVVWTSDNNSEAYVLNSGAILKQGTGQADLNAGNYLRLKSDENNKGGIILDFGREIQGGIEIITSMSNKNPAGRVRIRFGESVSETMSNIGELGGATNDHAMRDFIVTLPWLGKLIVGDSGFRFVRIDVVDPGVVLEIKELSAAFSYRDISYQGSFRCNDDRLNQIWLTGAYTVHLNMQDYLWDAIKRDRLVWVGDLHPEVMTINSVFGYNEVVPKSLDLARDLTPLPNWMNGISSYSMWWIIIHRDWYRYHGDIKYLSEQEAYIAQLLKLLSEKIDVNGKEILDGTRFLDWPSSEDPEAIHAGLQSMMIMAFEAGEEICKILKDEETVRLCQSSLKKLKKHMPELTQSKQAAALLALSGLIPAQKANADILSQNGVHKMSTFYGYYMLNARASANDFTGALNNIREYWGAMLDLGATTFWEDFDIKWMENAARIDEVVPAGKTDVHASYGGYCYSGYRHSFCHGWASGPTAWLSRYVLGVEPLEPGCKKVRISPNLGDLEWAEGSFPTPYGTINIKHVKQTDGKIKSEIEAPDEIEVVKKSLK</sequence>
<proteinExistence type="predicted"/>
<dbReference type="RefSeq" id="WP_296942331.1">
    <property type="nucleotide sequence ID" value="NZ_LT599032.1"/>
</dbReference>
<organism evidence="3">
    <name type="scientific">uncultured Dysgonomonas sp</name>
    <dbReference type="NCBI Taxonomy" id="206096"/>
    <lineage>
        <taxon>Bacteria</taxon>
        <taxon>Pseudomonadati</taxon>
        <taxon>Bacteroidota</taxon>
        <taxon>Bacteroidia</taxon>
        <taxon>Bacteroidales</taxon>
        <taxon>Dysgonomonadaceae</taxon>
        <taxon>Dysgonomonas</taxon>
        <taxon>environmental samples</taxon>
    </lineage>
</organism>
<dbReference type="Gene3D" id="1.50.10.10">
    <property type="match status" value="1"/>
</dbReference>
<accession>A0A212JUA5</accession>
<dbReference type="InterPro" id="IPR008928">
    <property type="entry name" value="6-hairpin_glycosidase_sf"/>
</dbReference>
<dbReference type="Pfam" id="PF17390">
    <property type="entry name" value="Bac_rhamnosid_C"/>
    <property type="match status" value="1"/>
</dbReference>
<dbReference type="PANTHER" id="PTHR34987:SF6">
    <property type="entry name" value="ALPHA-L-RHAMNOSIDASE SIX-HAIRPIN GLYCOSIDASE DOMAIN-CONTAINING PROTEIN"/>
    <property type="match status" value="1"/>
</dbReference>
<dbReference type="EMBL" id="FLUM01000003">
    <property type="protein sequence ID" value="SBW03031.1"/>
    <property type="molecule type" value="Genomic_DNA"/>
</dbReference>
<dbReference type="AlphaFoldDB" id="A0A212JUA5"/>
<dbReference type="Pfam" id="PF17389">
    <property type="entry name" value="Bac_rhamnosid6H"/>
    <property type="match status" value="1"/>
</dbReference>
<dbReference type="Gene3D" id="2.60.420.10">
    <property type="entry name" value="Maltose phosphorylase, domain 3"/>
    <property type="match status" value="1"/>
</dbReference>
<dbReference type="InterPro" id="IPR035396">
    <property type="entry name" value="Bac_rhamnosid6H"/>
</dbReference>
<evidence type="ECO:0000259" key="1">
    <source>
        <dbReference type="Pfam" id="PF17389"/>
    </source>
</evidence>
<reference evidence="3" key="1">
    <citation type="submission" date="2016-04" db="EMBL/GenBank/DDBJ databases">
        <authorList>
            <person name="Evans L.H."/>
            <person name="Alamgir A."/>
            <person name="Owens N."/>
            <person name="Weber N.D."/>
            <person name="Virtaneva K."/>
            <person name="Barbian K."/>
            <person name="Babar A."/>
            <person name="Rosenke K."/>
        </authorList>
    </citation>
    <scope>NUCLEOTIDE SEQUENCE</scope>
    <source>
        <strain evidence="3">86-1</strain>
    </source>
</reference>
<name>A0A212JUA5_9BACT</name>
<dbReference type="GO" id="GO:0005975">
    <property type="term" value="P:carbohydrate metabolic process"/>
    <property type="evidence" value="ECO:0007669"/>
    <property type="project" value="InterPro"/>
</dbReference>
<dbReference type="SUPFAM" id="SSF48208">
    <property type="entry name" value="Six-hairpin glycosidases"/>
    <property type="match status" value="1"/>
</dbReference>
<dbReference type="InterPro" id="IPR012341">
    <property type="entry name" value="6hp_glycosidase-like_sf"/>
</dbReference>
<protein>
    <recommendedName>
        <fullName evidence="4">Alpha-L-rhamnosidase</fullName>
    </recommendedName>
</protein>